<feature type="domain" description="Amidase" evidence="1">
    <location>
        <begin position="72"/>
        <end position="362"/>
    </location>
</feature>
<dbReference type="Proteomes" id="UP000070501">
    <property type="component" value="Unassembled WGS sequence"/>
</dbReference>
<dbReference type="InterPro" id="IPR023631">
    <property type="entry name" value="Amidase_dom"/>
</dbReference>
<dbReference type="PANTHER" id="PTHR42678">
    <property type="entry name" value="AMIDASE"/>
    <property type="match status" value="1"/>
</dbReference>
<proteinExistence type="predicted"/>
<dbReference type="SUPFAM" id="SSF75304">
    <property type="entry name" value="Amidase signature (AS) enzymes"/>
    <property type="match status" value="1"/>
</dbReference>
<evidence type="ECO:0000259" key="1">
    <source>
        <dbReference type="Pfam" id="PF01425"/>
    </source>
</evidence>
<reference evidence="3" key="1">
    <citation type="submission" date="2016-02" db="EMBL/GenBank/DDBJ databases">
        <title>Draft genome sequence of Microdochium bolleyi, a fungal endophyte of beachgrass.</title>
        <authorList>
            <consortium name="DOE Joint Genome Institute"/>
            <person name="David A.S."/>
            <person name="May G."/>
            <person name="Haridas S."/>
            <person name="Lim J."/>
            <person name="Wang M."/>
            <person name="Labutti K."/>
            <person name="Lipzen A."/>
            <person name="Barry K."/>
            <person name="Grigoriev I.V."/>
        </authorList>
    </citation>
    <scope>NUCLEOTIDE SEQUENCE [LARGE SCALE GENOMIC DNA]</scope>
    <source>
        <strain evidence="3">J235TASD1</strain>
    </source>
</reference>
<dbReference type="InterPro" id="IPR036928">
    <property type="entry name" value="AS_sf"/>
</dbReference>
<dbReference type="InParanoid" id="A0A136JDD2"/>
<protein>
    <submittedName>
        <fullName evidence="2">Amidase signature domain-containing protein</fullName>
    </submittedName>
</protein>
<accession>A0A136JDD2</accession>
<organism evidence="2 3">
    <name type="scientific">Microdochium bolleyi</name>
    <dbReference type="NCBI Taxonomy" id="196109"/>
    <lineage>
        <taxon>Eukaryota</taxon>
        <taxon>Fungi</taxon>
        <taxon>Dikarya</taxon>
        <taxon>Ascomycota</taxon>
        <taxon>Pezizomycotina</taxon>
        <taxon>Sordariomycetes</taxon>
        <taxon>Xylariomycetidae</taxon>
        <taxon>Xylariales</taxon>
        <taxon>Microdochiaceae</taxon>
        <taxon>Microdochium</taxon>
    </lineage>
</organism>
<dbReference type="STRING" id="196109.A0A136JDD2"/>
<gene>
    <name evidence="2" type="ORF">Micbo1qcDRAFT_156981</name>
</gene>
<evidence type="ECO:0000313" key="3">
    <source>
        <dbReference type="Proteomes" id="UP000070501"/>
    </source>
</evidence>
<keyword evidence="3" id="KW-1185">Reference proteome</keyword>
<dbReference type="OrthoDB" id="566138at2759"/>
<name>A0A136JDD2_9PEZI</name>
<dbReference type="Pfam" id="PF01425">
    <property type="entry name" value="Amidase"/>
    <property type="match status" value="1"/>
</dbReference>
<dbReference type="AlphaFoldDB" id="A0A136JDD2"/>
<sequence length="579" mass="60723">MDAWTVIPADLRNMAFKLVYTAALGLSALLPFPAAARVPAVAGSCANGPSLLDTSISELTTLLDSGALTSYELTQLYIQRIEEVNEELHAVIEINPDALAIAAQLDRRRAAGQARGALFGIPILVKDNYATQDRMLTGAGSVCLAPAPATIEATVVTKLRNAGAIILGKANADEFSGARGANLTAGWSARGGQTFGAYVRNQTPCGSSSGSGVAASLGLAAGTLGTETAGSITCPAAYNNVVGVKPTVGMTSRFGVVPVTTRQDTTGPLVPSIADAALLLDVMAGVDPLDNYTSAQPWGKPPSFAAALEVSALQSRRLGMVWVDIKPLYPGDWPNKNQTKAVFDAARKDLEAAGAELVDLSLFSGPVPPELLVPWTVGNMSIYGVPDLRDGLQEYIDSSIPADAGSVHSLDTLIACLEQDPRELASKFGYEHIVKSAENDVETGSSEAWEAYLAASGLTRGLVTRLLEENEVDALVLLADIALLVAAPAGLPIVTVPMGSLGSDAQTEWDATQTTIISAPGMPLGLSFMGDRWSDVKLVSYGYAYEQVSRKRAQLQPYLSPQSDLQSVLGRKPRRAGRG</sequence>
<dbReference type="Gene3D" id="3.90.1300.10">
    <property type="entry name" value="Amidase signature (AS) domain"/>
    <property type="match status" value="1"/>
</dbReference>
<dbReference type="EMBL" id="KQ964246">
    <property type="protein sequence ID" value="KXJ95152.1"/>
    <property type="molecule type" value="Genomic_DNA"/>
</dbReference>
<dbReference type="PANTHER" id="PTHR42678:SF34">
    <property type="entry name" value="OS04G0183300 PROTEIN"/>
    <property type="match status" value="1"/>
</dbReference>
<evidence type="ECO:0000313" key="2">
    <source>
        <dbReference type="EMBL" id="KXJ95152.1"/>
    </source>
</evidence>